<gene>
    <name evidence="1" type="ORF">AALO_G00050800</name>
</gene>
<organism evidence="1 2">
    <name type="scientific">Alosa alosa</name>
    <name type="common">allis shad</name>
    <dbReference type="NCBI Taxonomy" id="278164"/>
    <lineage>
        <taxon>Eukaryota</taxon>
        <taxon>Metazoa</taxon>
        <taxon>Chordata</taxon>
        <taxon>Craniata</taxon>
        <taxon>Vertebrata</taxon>
        <taxon>Euteleostomi</taxon>
        <taxon>Actinopterygii</taxon>
        <taxon>Neopterygii</taxon>
        <taxon>Teleostei</taxon>
        <taxon>Clupei</taxon>
        <taxon>Clupeiformes</taxon>
        <taxon>Clupeoidei</taxon>
        <taxon>Clupeidae</taxon>
        <taxon>Alosa</taxon>
    </lineage>
</organism>
<dbReference type="AlphaFoldDB" id="A0AAV6H7G8"/>
<comment type="caution">
    <text evidence="1">The sequence shown here is derived from an EMBL/GenBank/DDBJ whole genome shotgun (WGS) entry which is preliminary data.</text>
</comment>
<evidence type="ECO:0000313" key="1">
    <source>
        <dbReference type="EMBL" id="KAG5281971.1"/>
    </source>
</evidence>
<dbReference type="Proteomes" id="UP000823561">
    <property type="component" value="Chromosome 4"/>
</dbReference>
<proteinExistence type="predicted"/>
<evidence type="ECO:0000313" key="2">
    <source>
        <dbReference type="Proteomes" id="UP000823561"/>
    </source>
</evidence>
<dbReference type="EMBL" id="JADWDJ010000004">
    <property type="protein sequence ID" value="KAG5281971.1"/>
    <property type="molecule type" value="Genomic_DNA"/>
</dbReference>
<reference evidence="1" key="1">
    <citation type="submission" date="2020-10" db="EMBL/GenBank/DDBJ databases">
        <title>Chromosome-scale genome assembly of the Allis shad, Alosa alosa.</title>
        <authorList>
            <person name="Margot Z."/>
            <person name="Christophe K."/>
            <person name="Cabau C."/>
            <person name="Louis A."/>
            <person name="Berthelot C."/>
            <person name="Parey E."/>
            <person name="Roest Crollius H."/>
            <person name="Montfort J."/>
            <person name="Robinson-Rechavi M."/>
            <person name="Bucao C."/>
            <person name="Bouchez O."/>
            <person name="Gislard M."/>
            <person name="Lluch J."/>
            <person name="Milhes M."/>
            <person name="Lampietro C."/>
            <person name="Lopez Roques C."/>
            <person name="Donnadieu C."/>
            <person name="Braasch I."/>
            <person name="Desvignes T."/>
            <person name="Postlethwait J."/>
            <person name="Bobe J."/>
            <person name="Guiguen Y."/>
        </authorList>
    </citation>
    <scope>NUCLEOTIDE SEQUENCE</scope>
    <source>
        <strain evidence="1">M-15738</strain>
        <tissue evidence="1">Blood</tissue>
    </source>
</reference>
<sequence>MALVFGLRPRYVEREGQASRRRRNGDPCCQVGAVTPAPGLASSDKEEEGEVCPAVANPCGGSSHMGNVGGRAECCDGMGESVWSQLVLIEWKTNACPSGRQRPAA</sequence>
<protein>
    <submittedName>
        <fullName evidence="1">Uncharacterized protein</fullName>
    </submittedName>
</protein>
<name>A0AAV6H7G8_9TELE</name>
<accession>A0AAV6H7G8</accession>
<keyword evidence="2" id="KW-1185">Reference proteome</keyword>